<dbReference type="Proteomes" id="UP001190700">
    <property type="component" value="Unassembled WGS sequence"/>
</dbReference>
<protein>
    <recommendedName>
        <fullName evidence="2">DDHD domain-containing protein</fullName>
    </recommendedName>
</protein>
<dbReference type="SUPFAM" id="SSF53474">
    <property type="entry name" value="alpha/beta-Hydrolases"/>
    <property type="match status" value="1"/>
</dbReference>
<dbReference type="GO" id="GO:0046872">
    <property type="term" value="F:metal ion binding"/>
    <property type="evidence" value="ECO:0007669"/>
    <property type="project" value="InterPro"/>
</dbReference>
<evidence type="ECO:0000256" key="1">
    <source>
        <dbReference type="SAM" id="MobiDB-lite"/>
    </source>
</evidence>
<dbReference type="PANTHER" id="PTHR23509">
    <property type="entry name" value="PA-PL1 PHOSPHOLIPASE FAMILY"/>
    <property type="match status" value="1"/>
</dbReference>
<dbReference type="InterPro" id="IPR029058">
    <property type="entry name" value="AB_hydrolase_fold"/>
</dbReference>
<feature type="domain" description="DDHD" evidence="2">
    <location>
        <begin position="403"/>
        <end position="577"/>
    </location>
</feature>
<dbReference type="Pfam" id="PF02862">
    <property type="entry name" value="DDHD"/>
    <property type="match status" value="1"/>
</dbReference>
<evidence type="ECO:0000313" key="4">
    <source>
        <dbReference type="Proteomes" id="UP001190700"/>
    </source>
</evidence>
<name>A0AAE0FLX0_9CHLO</name>
<evidence type="ECO:0000313" key="3">
    <source>
        <dbReference type="EMBL" id="KAK3261381.1"/>
    </source>
</evidence>
<dbReference type="GO" id="GO:0005737">
    <property type="term" value="C:cytoplasm"/>
    <property type="evidence" value="ECO:0007669"/>
    <property type="project" value="TreeGrafter"/>
</dbReference>
<evidence type="ECO:0000259" key="2">
    <source>
        <dbReference type="PROSITE" id="PS51043"/>
    </source>
</evidence>
<dbReference type="InterPro" id="IPR058055">
    <property type="entry name" value="PA-PLA1"/>
</dbReference>
<sequence length="706" mass="76324">MMAYPTTWREALLEAKRLNTATEANAALPANENGFDSVLSRLIKGGSVIRSARVVKQLSAKCREYISFGVSAGDLYAALVEAASDKGCPLDVEEVVVELSSLFESTERRQTLLDVHFLACAVASFSSLKSPPPSQVALPEKHTPPAGTQANTSLAAEAAAVSGAGGRSEGSGVQEQAHARESELAMPIPAPAPAPATPVGPLSKEIEVARTTHLVFLLHGLTESPQHASGAELAAGDTARREGSVSKFRRSMASFLKSHADDIPMNVEVVPVDWHSSLSDSCPLLDMIRQPGASEPQAFTEDDILHWLSYMSPSTAQLAVTHFVRQVNSLYAQFLQDHPGFREGGGTVVVVTHSFGALLAYDILSHSTTGQPESGAPLQQAPAPHPHISSSPVWHQHVAFPPLDFKVDTLFALGSPVSAFLLARGDVQEVACTNPQGGAPRTELALSARLPPTIKFYNIYHPNDPLAYRYEPLLDPTAVDLPPVQLPSVADLQQTGFGAIFEAFIAAWKCPRNEDGSVQHPGLMAGNRVARWDFVTPVRKAKPKTLMERTSSSEGTARSSYWLSPEVVMMLTVVMNAHIHKRLLPYLKTGLPLPAFRRRDRSRPFDLSSPLSAQGRVMYRCGVTSMYLQRLALLQSSRLVLLHQAQDVFPELVMRIPLRSATVGLAANYRFLLSAPPIEASHVSEGQTLPRCPGWTRATPGCQTPL</sequence>
<keyword evidence="4" id="KW-1185">Reference proteome</keyword>
<dbReference type="AlphaFoldDB" id="A0AAE0FLX0"/>
<dbReference type="EMBL" id="LGRX02016941">
    <property type="protein sequence ID" value="KAK3261381.1"/>
    <property type="molecule type" value="Genomic_DNA"/>
</dbReference>
<dbReference type="PROSITE" id="PS51043">
    <property type="entry name" value="DDHD"/>
    <property type="match status" value="1"/>
</dbReference>
<comment type="caution">
    <text evidence="3">The sequence shown here is derived from an EMBL/GenBank/DDBJ whole genome shotgun (WGS) entry which is preliminary data.</text>
</comment>
<feature type="region of interest" description="Disordered" evidence="1">
    <location>
        <begin position="128"/>
        <end position="181"/>
    </location>
</feature>
<gene>
    <name evidence="3" type="ORF">CYMTET_29710</name>
</gene>
<proteinExistence type="predicted"/>
<dbReference type="InterPro" id="IPR004177">
    <property type="entry name" value="DDHD_dom"/>
</dbReference>
<organism evidence="3 4">
    <name type="scientific">Cymbomonas tetramitiformis</name>
    <dbReference type="NCBI Taxonomy" id="36881"/>
    <lineage>
        <taxon>Eukaryota</taxon>
        <taxon>Viridiplantae</taxon>
        <taxon>Chlorophyta</taxon>
        <taxon>Pyramimonadophyceae</taxon>
        <taxon>Pyramimonadales</taxon>
        <taxon>Pyramimonadaceae</taxon>
        <taxon>Cymbomonas</taxon>
    </lineage>
</organism>
<reference evidence="3 4" key="1">
    <citation type="journal article" date="2015" name="Genome Biol. Evol.">
        <title>Comparative Genomics of a Bacterivorous Green Alga Reveals Evolutionary Causalities and Consequences of Phago-Mixotrophic Mode of Nutrition.</title>
        <authorList>
            <person name="Burns J.A."/>
            <person name="Paasch A."/>
            <person name="Narechania A."/>
            <person name="Kim E."/>
        </authorList>
    </citation>
    <scope>NUCLEOTIDE SEQUENCE [LARGE SCALE GENOMIC DNA]</scope>
    <source>
        <strain evidence="3 4">PLY_AMNH</strain>
    </source>
</reference>
<dbReference type="PANTHER" id="PTHR23509:SF10">
    <property type="entry name" value="LD21067P"/>
    <property type="match status" value="1"/>
</dbReference>
<accession>A0AAE0FLX0</accession>
<dbReference type="SMART" id="SM01127">
    <property type="entry name" value="DDHD"/>
    <property type="match status" value="1"/>
</dbReference>
<dbReference type="GO" id="GO:0004620">
    <property type="term" value="F:phospholipase activity"/>
    <property type="evidence" value="ECO:0007669"/>
    <property type="project" value="TreeGrafter"/>
</dbReference>